<dbReference type="KEGG" id="ahel:Q31a_16370"/>
<evidence type="ECO:0000256" key="1">
    <source>
        <dbReference type="SAM" id="Phobius"/>
    </source>
</evidence>
<dbReference type="AlphaFoldDB" id="A0A518G467"/>
<dbReference type="CDD" id="cd00688">
    <property type="entry name" value="ISOPREN_C2_like"/>
    <property type="match status" value="1"/>
</dbReference>
<dbReference type="GO" id="GO:0016740">
    <property type="term" value="F:transferase activity"/>
    <property type="evidence" value="ECO:0007669"/>
    <property type="project" value="UniProtKB-KW"/>
</dbReference>
<dbReference type="Gene3D" id="1.50.10.20">
    <property type="match status" value="2"/>
</dbReference>
<dbReference type="Proteomes" id="UP000318017">
    <property type="component" value="Chromosome"/>
</dbReference>
<name>A0A518G467_9BACT</name>
<keyword evidence="1" id="KW-0472">Membrane</keyword>
<accession>A0A518G467</accession>
<dbReference type="SUPFAM" id="SSF48239">
    <property type="entry name" value="Terpenoid cyclases/Protein prenyltransferases"/>
    <property type="match status" value="1"/>
</dbReference>
<evidence type="ECO:0000313" key="3">
    <source>
        <dbReference type="Proteomes" id="UP000318017"/>
    </source>
</evidence>
<keyword evidence="2" id="KW-0808">Transferase</keyword>
<keyword evidence="1" id="KW-1133">Transmembrane helix</keyword>
<feature type="transmembrane region" description="Helical" evidence="1">
    <location>
        <begin position="96"/>
        <end position="118"/>
    </location>
</feature>
<keyword evidence="3" id="KW-1185">Reference proteome</keyword>
<dbReference type="RefSeq" id="WP_197356395.1">
    <property type="nucleotide sequence ID" value="NZ_CP036298.1"/>
</dbReference>
<keyword evidence="1" id="KW-0812">Transmembrane</keyword>
<gene>
    <name evidence="2" type="ORF">Q31a_16370</name>
</gene>
<sequence>MQSISETKNILRTPPPVVGRIVACPETPVERDHVAHNVAHRADSPQEPPAAKLARGALTDQRFKPVASAVTRRRKRRSWRSFLATQRRHVTSLKDAPPWLVSLILHLVLMIVLALITFQSKVGSSLWLTFKQGDGPALTALTEFTLQSLELDSVALAEPFMPDLSWQPIRMDVPIELPTLSSLSAPRELAAHLEKSLAIQRLGAAEMGPSTMFSGRTGAMKQALLRSGGGTQETEAAVALGLAWLKRQQRPDGSWSMVGPYDGGSRSENQTAATSMAMLAFMGAGNTHKSGEYRQQVHKAIRWLVKQQGPNGFMAQRARGNEKMYAQAQATIAVCELYGMTGDYWLQPYAQRACDFACESQSPQGGWRYEPRSDSDTSVTGWFVMGLKSGKSAGLEINGYVFPRVEEYLESVGSDYNAGYAYQPGRPASPSMTAEGLLCRQYLGWHRNMPGMSQGLSSLVANHLLNVDRSDVYYWYYATQSLHHYGGPLWEEWNAKLRVDVPAKQEKRGAERGSWSPNRDAWGATAGRLYTTCLSLYCLEVYYRHMPLYDLEDQVAATQ</sequence>
<dbReference type="InterPro" id="IPR008930">
    <property type="entry name" value="Terpenoid_cyclase/PrenylTrfase"/>
</dbReference>
<organism evidence="2 3">
    <name type="scientific">Aureliella helgolandensis</name>
    <dbReference type="NCBI Taxonomy" id="2527968"/>
    <lineage>
        <taxon>Bacteria</taxon>
        <taxon>Pseudomonadati</taxon>
        <taxon>Planctomycetota</taxon>
        <taxon>Planctomycetia</taxon>
        <taxon>Pirellulales</taxon>
        <taxon>Pirellulaceae</taxon>
        <taxon>Aureliella</taxon>
    </lineage>
</organism>
<dbReference type="EMBL" id="CP036298">
    <property type="protein sequence ID" value="QDV23339.1"/>
    <property type="molecule type" value="Genomic_DNA"/>
</dbReference>
<reference evidence="2 3" key="1">
    <citation type="submission" date="2019-02" db="EMBL/GenBank/DDBJ databases">
        <title>Deep-cultivation of Planctomycetes and their phenomic and genomic characterization uncovers novel biology.</title>
        <authorList>
            <person name="Wiegand S."/>
            <person name="Jogler M."/>
            <person name="Boedeker C."/>
            <person name="Pinto D."/>
            <person name="Vollmers J."/>
            <person name="Rivas-Marin E."/>
            <person name="Kohn T."/>
            <person name="Peeters S.H."/>
            <person name="Heuer A."/>
            <person name="Rast P."/>
            <person name="Oberbeckmann S."/>
            <person name="Bunk B."/>
            <person name="Jeske O."/>
            <person name="Meyerdierks A."/>
            <person name="Storesund J.E."/>
            <person name="Kallscheuer N."/>
            <person name="Luecker S."/>
            <person name="Lage O.M."/>
            <person name="Pohl T."/>
            <person name="Merkel B.J."/>
            <person name="Hornburger P."/>
            <person name="Mueller R.-W."/>
            <person name="Bruemmer F."/>
            <person name="Labrenz M."/>
            <person name="Spormann A.M."/>
            <person name="Op den Camp H."/>
            <person name="Overmann J."/>
            <person name="Amann R."/>
            <person name="Jetten M.S.M."/>
            <person name="Mascher T."/>
            <person name="Medema M.H."/>
            <person name="Devos D.P."/>
            <person name="Kaster A.-K."/>
            <person name="Ovreas L."/>
            <person name="Rohde M."/>
            <person name="Galperin M.Y."/>
            <person name="Jogler C."/>
        </authorList>
    </citation>
    <scope>NUCLEOTIDE SEQUENCE [LARGE SCALE GENOMIC DNA]</scope>
    <source>
        <strain evidence="2 3">Q31a</strain>
    </source>
</reference>
<proteinExistence type="predicted"/>
<protein>
    <submittedName>
        <fullName evidence="2">Prenyltransferase and squalene oxidase repeat protein</fullName>
    </submittedName>
</protein>
<evidence type="ECO:0000313" key="2">
    <source>
        <dbReference type="EMBL" id="QDV23339.1"/>
    </source>
</evidence>